<proteinExistence type="inferred from homology"/>
<dbReference type="SUPFAM" id="SSF161098">
    <property type="entry name" value="MetI-like"/>
    <property type="match status" value="1"/>
</dbReference>
<dbReference type="Proteomes" id="UP000037425">
    <property type="component" value="Unassembled WGS sequence"/>
</dbReference>
<dbReference type="PANTHER" id="PTHR43386">
    <property type="entry name" value="OLIGOPEPTIDE TRANSPORT SYSTEM PERMEASE PROTEIN APPC"/>
    <property type="match status" value="1"/>
</dbReference>
<feature type="domain" description="ABC transmembrane type-1" evidence="10">
    <location>
        <begin position="75"/>
        <end position="263"/>
    </location>
</feature>
<dbReference type="GO" id="GO:0005886">
    <property type="term" value="C:plasma membrane"/>
    <property type="evidence" value="ECO:0007669"/>
    <property type="project" value="UniProtKB-SubCell"/>
</dbReference>
<evidence type="ECO:0000313" key="11">
    <source>
        <dbReference type="EMBL" id="KOF14379.1"/>
    </source>
</evidence>
<dbReference type="InterPro" id="IPR050366">
    <property type="entry name" value="BP-dependent_transpt_permease"/>
</dbReference>
<dbReference type="InterPro" id="IPR000515">
    <property type="entry name" value="MetI-like"/>
</dbReference>
<evidence type="ECO:0000256" key="8">
    <source>
        <dbReference type="ARBA" id="ARBA00023136"/>
    </source>
</evidence>
<feature type="transmembrane region" description="Helical" evidence="9">
    <location>
        <begin position="240"/>
        <end position="262"/>
    </location>
</feature>
<dbReference type="PATRIC" id="fig|106592.7.peg.4286"/>
<comment type="caution">
    <text evidence="11">The sequence shown here is derived from an EMBL/GenBank/DDBJ whole genome shotgun (WGS) entry which is preliminary data.</text>
</comment>
<protein>
    <submittedName>
        <fullName evidence="11">ABC transporter permease</fullName>
    </submittedName>
</protein>
<evidence type="ECO:0000256" key="3">
    <source>
        <dbReference type="ARBA" id="ARBA00022475"/>
    </source>
</evidence>
<feature type="transmembrane region" description="Helical" evidence="9">
    <location>
        <begin position="16"/>
        <end position="37"/>
    </location>
</feature>
<dbReference type="GO" id="GO:0055085">
    <property type="term" value="P:transmembrane transport"/>
    <property type="evidence" value="ECO:0007669"/>
    <property type="project" value="InterPro"/>
</dbReference>
<dbReference type="InterPro" id="IPR035906">
    <property type="entry name" value="MetI-like_sf"/>
</dbReference>
<evidence type="ECO:0000256" key="2">
    <source>
        <dbReference type="ARBA" id="ARBA00022448"/>
    </source>
</evidence>
<reference evidence="12" key="1">
    <citation type="submission" date="2015-07" db="EMBL/GenBank/DDBJ databases">
        <title>Whole genome sequence of an Ensifer adhaerens strain isolated from a cave pool in the Wind Cave National Park.</title>
        <authorList>
            <person name="Eng W.W.H."/>
            <person name="Gan H.M."/>
            <person name="Barton H.A."/>
            <person name="Savka M.A."/>
        </authorList>
    </citation>
    <scope>NUCLEOTIDE SEQUENCE [LARGE SCALE GENOMIC DNA]</scope>
    <source>
        <strain evidence="12">SD006</strain>
    </source>
</reference>
<dbReference type="EMBL" id="LGAP01000027">
    <property type="protein sequence ID" value="KOF14379.1"/>
    <property type="molecule type" value="Genomic_DNA"/>
</dbReference>
<dbReference type="Pfam" id="PF00528">
    <property type="entry name" value="BPD_transp_1"/>
    <property type="match status" value="1"/>
</dbReference>
<keyword evidence="5" id="KW-0571">Peptide transport</keyword>
<keyword evidence="4 9" id="KW-0812">Transmembrane</keyword>
<keyword evidence="8 9" id="KW-0472">Membrane</keyword>
<dbReference type="PROSITE" id="PS50928">
    <property type="entry name" value="ABC_TM1"/>
    <property type="match status" value="1"/>
</dbReference>
<evidence type="ECO:0000256" key="9">
    <source>
        <dbReference type="RuleBase" id="RU363032"/>
    </source>
</evidence>
<comment type="similarity">
    <text evidence="9">Belongs to the binding-protein-dependent transport system permease family.</text>
</comment>
<dbReference type="CDD" id="cd06261">
    <property type="entry name" value="TM_PBP2"/>
    <property type="match status" value="1"/>
</dbReference>
<dbReference type="OrthoDB" id="9766870at2"/>
<keyword evidence="3" id="KW-1003">Cell membrane</keyword>
<organism evidence="11 12">
    <name type="scientific">Ensifer adhaerens</name>
    <name type="common">Sinorhizobium morelense</name>
    <dbReference type="NCBI Taxonomy" id="106592"/>
    <lineage>
        <taxon>Bacteria</taxon>
        <taxon>Pseudomonadati</taxon>
        <taxon>Pseudomonadota</taxon>
        <taxon>Alphaproteobacteria</taxon>
        <taxon>Hyphomicrobiales</taxon>
        <taxon>Rhizobiaceae</taxon>
        <taxon>Sinorhizobium/Ensifer group</taxon>
        <taxon>Ensifer</taxon>
    </lineage>
</organism>
<dbReference type="PANTHER" id="PTHR43386:SF1">
    <property type="entry name" value="D,D-DIPEPTIDE TRANSPORT SYSTEM PERMEASE PROTEIN DDPC-RELATED"/>
    <property type="match status" value="1"/>
</dbReference>
<feature type="transmembrane region" description="Helical" evidence="9">
    <location>
        <begin position="123"/>
        <end position="148"/>
    </location>
</feature>
<evidence type="ECO:0000259" key="10">
    <source>
        <dbReference type="PROSITE" id="PS50928"/>
    </source>
</evidence>
<dbReference type="Gene3D" id="1.10.3720.10">
    <property type="entry name" value="MetI-like"/>
    <property type="match status" value="1"/>
</dbReference>
<feature type="transmembrane region" description="Helical" evidence="9">
    <location>
        <begin position="79"/>
        <end position="103"/>
    </location>
</feature>
<dbReference type="RefSeq" id="WP_053251981.1">
    <property type="nucleotide sequence ID" value="NZ_LGAP01000027.1"/>
</dbReference>
<dbReference type="GO" id="GO:0015031">
    <property type="term" value="P:protein transport"/>
    <property type="evidence" value="ECO:0007669"/>
    <property type="project" value="UniProtKB-KW"/>
</dbReference>
<keyword evidence="6" id="KW-0653">Protein transport</keyword>
<keyword evidence="2 9" id="KW-0813">Transport</keyword>
<evidence type="ECO:0000256" key="6">
    <source>
        <dbReference type="ARBA" id="ARBA00022927"/>
    </source>
</evidence>
<gene>
    <name evidence="11" type="ORF">AC244_27470</name>
</gene>
<dbReference type="AlphaFoldDB" id="A0A0L8BIJ8"/>
<keyword evidence="7 9" id="KW-1133">Transmembrane helix</keyword>
<evidence type="ECO:0000313" key="12">
    <source>
        <dbReference type="Proteomes" id="UP000037425"/>
    </source>
</evidence>
<accession>A0A0L8BIJ8</accession>
<evidence type="ECO:0000256" key="4">
    <source>
        <dbReference type="ARBA" id="ARBA00022692"/>
    </source>
</evidence>
<evidence type="ECO:0000256" key="7">
    <source>
        <dbReference type="ARBA" id="ARBA00022989"/>
    </source>
</evidence>
<sequence length="276" mass="29019">MKLTATRLLRVGGPPLVFGTTLLCVVVAMALIGPIVYPGSPFSIVGDPLLPPGSSFPLGTDILGRDIAAGLVHGARASLFVGVVATLVAVIIGTCIGAVAGYAGGYTDALLMRLTEVFQTIPAFVFAILILAIFTPTISNVVITIAIISWPPVARLVRAEFLSLKQREFVLAATGLGFNRLHIIFREMLPNCLSPIIVMGSLMVATAILIESGLSFLGLSDPNVMSWGYMIGAGRSVLRSAWWVCTIPGIAVALSVLAINLLGQGINDVLNPRLRT</sequence>
<comment type="subcellular location">
    <subcellularLocation>
        <location evidence="1 9">Cell membrane</location>
        <topology evidence="1 9">Multi-pass membrane protein</topology>
    </subcellularLocation>
</comment>
<feature type="transmembrane region" description="Helical" evidence="9">
    <location>
        <begin position="197"/>
        <end position="219"/>
    </location>
</feature>
<name>A0A0L8BIJ8_ENSAD</name>
<dbReference type="GO" id="GO:0015833">
    <property type="term" value="P:peptide transport"/>
    <property type="evidence" value="ECO:0007669"/>
    <property type="project" value="UniProtKB-KW"/>
</dbReference>
<evidence type="ECO:0000256" key="1">
    <source>
        <dbReference type="ARBA" id="ARBA00004651"/>
    </source>
</evidence>
<evidence type="ECO:0000256" key="5">
    <source>
        <dbReference type="ARBA" id="ARBA00022856"/>
    </source>
</evidence>